<comment type="caution">
    <text evidence="10">The sequence shown here is derived from an EMBL/GenBank/DDBJ whole genome shotgun (WGS) entry which is preliminary data.</text>
</comment>
<comment type="subunit">
    <text evidence="7">Homotrimer.</text>
</comment>
<reference evidence="10 11" key="1">
    <citation type="submission" date="2024-12" db="EMBL/GenBank/DDBJ databases">
        <authorList>
            <person name="Lee Y."/>
        </authorList>
    </citation>
    <scope>NUCLEOTIDE SEQUENCE [LARGE SCALE GENOMIC DNA]</scope>
    <source>
        <strain evidence="10 11">03SUJ4</strain>
    </source>
</reference>
<evidence type="ECO:0000256" key="7">
    <source>
        <dbReference type="HAMAP-Rule" id="MF_00523"/>
    </source>
</evidence>
<proteinExistence type="inferred from homology"/>
<feature type="domain" description="UDP-3-O-[3-hydroxymyristoyl] glucosamine N-acyltransferase non-repeat region" evidence="8">
    <location>
        <begin position="20"/>
        <end position="85"/>
    </location>
</feature>
<dbReference type="EMBL" id="JBJYXY010000001">
    <property type="protein sequence ID" value="MFN2975855.1"/>
    <property type="molecule type" value="Genomic_DNA"/>
</dbReference>
<dbReference type="Proteomes" id="UP001634747">
    <property type="component" value="Unassembled WGS sequence"/>
</dbReference>
<feature type="active site" description="Proton acceptor" evidence="7">
    <location>
        <position position="236"/>
    </location>
</feature>
<evidence type="ECO:0000256" key="6">
    <source>
        <dbReference type="ARBA" id="ARBA00023315"/>
    </source>
</evidence>
<dbReference type="PANTHER" id="PTHR43378:SF2">
    <property type="entry name" value="UDP-3-O-ACYLGLUCOSAMINE N-ACYLTRANSFERASE 1, MITOCHONDRIAL-RELATED"/>
    <property type="match status" value="1"/>
</dbReference>
<evidence type="ECO:0000259" key="8">
    <source>
        <dbReference type="Pfam" id="PF04613"/>
    </source>
</evidence>
<dbReference type="EC" id="2.3.1.191" evidence="7"/>
<protein>
    <recommendedName>
        <fullName evidence="7">UDP-3-O-acylglucosamine N-acyltransferase</fullName>
        <ecNumber evidence="7">2.3.1.191</ecNumber>
    </recommendedName>
</protein>
<comment type="pathway">
    <text evidence="7">Bacterial outer membrane biogenesis; LPS lipid A biosynthesis.</text>
</comment>
<evidence type="ECO:0000313" key="11">
    <source>
        <dbReference type="Proteomes" id="UP001634747"/>
    </source>
</evidence>
<dbReference type="Gene3D" id="2.160.10.10">
    <property type="entry name" value="Hexapeptide repeat proteins"/>
    <property type="match status" value="1"/>
</dbReference>
<keyword evidence="5 7" id="KW-0443">Lipid metabolism</keyword>
<sequence>MTLGEIAQRIGAELQGDAEVPVRGVAGIESAGPDQVTFVANPKYAAQVRSTRAAAVLVEPDFPAVDAVATLRIRNPYLAFARVLDFFYAAPAYAPGVHPTAVVDPSAIIKDGAHIGAYAVIGPDVVLGSGAVVLPHVVIYQGARIGDRFFAHAHAVVREFCQIGDDVTLQNGAVIGGDGFGYAKDGTRWRKIVQSGVTVLEDGVEVQSNSCIDRASIGETRISRGSKVDNLVQVGHGSLVGQDTLLCAQVGLAGSTEIGDRVILAGQVGVAGHLKVGDDAVATAQTGIPSDVAPRSVVSGYPAMDNRQWLRAAAGFARLPELIREVRALRSRSDRNVSEARNGTDSNDTNG</sequence>
<dbReference type="InterPro" id="IPR020573">
    <property type="entry name" value="UDP_GlcNAc_AcTrfase_non-rep"/>
</dbReference>
<keyword evidence="11" id="KW-1185">Reference proteome</keyword>
<dbReference type="Gene3D" id="3.40.1390.10">
    <property type="entry name" value="MurE/MurF, N-terminal domain"/>
    <property type="match status" value="1"/>
</dbReference>
<dbReference type="InterPro" id="IPR056729">
    <property type="entry name" value="GMPPB_C"/>
</dbReference>
<evidence type="ECO:0000256" key="4">
    <source>
        <dbReference type="ARBA" id="ARBA00022737"/>
    </source>
</evidence>
<dbReference type="PANTHER" id="PTHR43378">
    <property type="entry name" value="UDP-3-O-ACYLGLUCOSAMINE N-ACYLTRANSFERASE"/>
    <property type="match status" value="1"/>
</dbReference>
<comment type="similarity">
    <text evidence="7">Belongs to the transferase hexapeptide repeat family. LpxD subfamily.</text>
</comment>
<dbReference type="GO" id="GO:0103118">
    <property type="term" value="F:UDP-3-O-[(3R)-3-hydroxyacyl]-glucosamine N-acyltransferase activity"/>
    <property type="evidence" value="ECO:0007669"/>
    <property type="project" value="UniProtKB-EC"/>
</dbReference>
<dbReference type="RefSeq" id="WP_263415074.1">
    <property type="nucleotide sequence ID" value="NZ_BAABBH010000001.1"/>
</dbReference>
<evidence type="ECO:0000259" key="9">
    <source>
        <dbReference type="Pfam" id="PF25087"/>
    </source>
</evidence>
<evidence type="ECO:0000313" key="10">
    <source>
        <dbReference type="EMBL" id="MFN2975855.1"/>
    </source>
</evidence>
<dbReference type="NCBIfam" id="NF002060">
    <property type="entry name" value="PRK00892.1"/>
    <property type="match status" value="1"/>
</dbReference>
<comment type="catalytic activity">
    <reaction evidence="7">
        <text>a UDP-3-O-[(3R)-3-hydroxyacyl]-alpha-D-glucosamine + a (3R)-hydroxyacyl-[ACP] = a UDP-2-N,3-O-bis[(3R)-3-hydroxyacyl]-alpha-D-glucosamine + holo-[ACP] + H(+)</text>
        <dbReference type="Rhea" id="RHEA:53836"/>
        <dbReference type="Rhea" id="RHEA-COMP:9685"/>
        <dbReference type="Rhea" id="RHEA-COMP:9945"/>
        <dbReference type="ChEBI" id="CHEBI:15378"/>
        <dbReference type="ChEBI" id="CHEBI:64479"/>
        <dbReference type="ChEBI" id="CHEBI:78827"/>
        <dbReference type="ChEBI" id="CHEBI:137740"/>
        <dbReference type="ChEBI" id="CHEBI:137748"/>
        <dbReference type="EC" id="2.3.1.191"/>
    </reaction>
</comment>
<dbReference type="CDD" id="cd03352">
    <property type="entry name" value="LbH_LpxD"/>
    <property type="match status" value="1"/>
</dbReference>
<accession>A0ABW9KMN0</accession>
<comment type="function">
    <text evidence="7">Catalyzes the N-acylation of UDP-3-O-acylglucosamine using 3-hydroxyacyl-ACP as the acyl donor. Is involved in the biosynthesis of lipid A, a phosphorylated glycolipid that anchors the lipopolysaccharide to the outer membrane of the cell.</text>
</comment>
<dbReference type="Pfam" id="PF25087">
    <property type="entry name" value="GMPPB_C"/>
    <property type="match status" value="1"/>
</dbReference>
<gene>
    <name evidence="7 10" type="primary">lpxD</name>
    <name evidence="10" type="ORF">ACK2TP_08780</name>
</gene>
<evidence type="ECO:0000256" key="1">
    <source>
        <dbReference type="ARBA" id="ARBA00022516"/>
    </source>
</evidence>
<evidence type="ECO:0000256" key="3">
    <source>
        <dbReference type="ARBA" id="ARBA00022679"/>
    </source>
</evidence>
<dbReference type="NCBIfam" id="TIGR01853">
    <property type="entry name" value="lipid_A_lpxD"/>
    <property type="match status" value="1"/>
</dbReference>
<dbReference type="HAMAP" id="MF_00523">
    <property type="entry name" value="LpxD"/>
    <property type="match status" value="1"/>
</dbReference>
<keyword evidence="2 7" id="KW-0441">Lipid A biosynthesis</keyword>
<dbReference type="InterPro" id="IPR011004">
    <property type="entry name" value="Trimer_LpxA-like_sf"/>
</dbReference>
<evidence type="ECO:0000256" key="2">
    <source>
        <dbReference type="ARBA" id="ARBA00022556"/>
    </source>
</evidence>
<keyword evidence="4 7" id="KW-0677">Repeat</keyword>
<keyword evidence="6 7" id="KW-0012">Acyltransferase</keyword>
<dbReference type="InterPro" id="IPR007691">
    <property type="entry name" value="LpxD"/>
</dbReference>
<dbReference type="Pfam" id="PF04613">
    <property type="entry name" value="LpxD"/>
    <property type="match status" value="1"/>
</dbReference>
<feature type="domain" description="Mannose-1-phosphate guanyltransferase C-terminal" evidence="9">
    <location>
        <begin position="99"/>
        <end position="215"/>
    </location>
</feature>
<keyword evidence="3 7" id="KW-0808">Transferase</keyword>
<dbReference type="SUPFAM" id="SSF51161">
    <property type="entry name" value="Trimeric LpxA-like enzymes"/>
    <property type="match status" value="1"/>
</dbReference>
<organism evidence="10 11">
    <name type="scientific">Terriglobus aquaticus</name>
    <dbReference type="NCBI Taxonomy" id="940139"/>
    <lineage>
        <taxon>Bacteria</taxon>
        <taxon>Pseudomonadati</taxon>
        <taxon>Acidobacteriota</taxon>
        <taxon>Terriglobia</taxon>
        <taxon>Terriglobales</taxon>
        <taxon>Acidobacteriaceae</taxon>
        <taxon>Terriglobus</taxon>
    </lineage>
</organism>
<evidence type="ECO:0000256" key="5">
    <source>
        <dbReference type="ARBA" id="ARBA00023098"/>
    </source>
</evidence>
<keyword evidence="1 7" id="KW-0444">Lipid biosynthesis</keyword>
<name>A0ABW9KMN0_9BACT</name>